<dbReference type="Proteomes" id="UP000324222">
    <property type="component" value="Unassembled WGS sequence"/>
</dbReference>
<name>A0A5B7JTE3_PORTR</name>
<keyword evidence="2" id="KW-1185">Reference proteome</keyword>
<dbReference type="AlphaFoldDB" id="A0A5B7JTE3"/>
<reference evidence="1 2" key="1">
    <citation type="submission" date="2019-05" db="EMBL/GenBank/DDBJ databases">
        <title>Another draft genome of Portunus trituberculatus and its Hox gene families provides insights of decapod evolution.</title>
        <authorList>
            <person name="Jeong J.-H."/>
            <person name="Song I."/>
            <person name="Kim S."/>
            <person name="Choi T."/>
            <person name="Kim D."/>
            <person name="Ryu S."/>
            <person name="Kim W."/>
        </authorList>
    </citation>
    <scope>NUCLEOTIDE SEQUENCE [LARGE SCALE GENOMIC DNA]</scope>
    <source>
        <tissue evidence="1">Muscle</tissue>
    </source>
</reference>
<sequence>MKTQKARICVGHTRALTRQHTFLLTVCRKSQSPLAPSV</sequence>
<proteinExistence type="predicted"/>
<gene>
    <name evidence="1" type="ORF">E2C01_090812</name>
</gene>
<evidence type="ECO:0000313" key="1">
    <source>
        <dbReference type="EMBL" id="MPC95594.1"/>
    </source>
</evidence>
<evidence type="ECO:0000313" key="2">
    <source>
        <dbReference type="Proteomes" id="UP000324222"/>
    </source>
</evidence>
<dbReference type="EMBL" id="VSRR010102836">
    <property type="protein sequence ID" value="MPC95594.1"/>
    <property type="molecule type" value="Genomic_DNA"/>
</dbReference>
<comment type="caution">
    <text evidence="1">The sequence shown here is derived from an EMBL/GenBank/DDBJ whole genome shotgun (WGS) entry which is preliminary data.</text>
</comment>
<protein>
    <submittedName>
        <fullName evidence="1">Uncharacterized protein</fullName>
    </submittedName>
</protein>
<organism evidence="1 2">
    <name type="scientific">Portunus trituberculatus</name>
    <name type="common">Swimming crab</name>
    <name type="synonym">Neptunus trituberculatus</name>
    <dbReference type="NCBI Taxonomy" id="210409"/>
    <lineage>
        <taxon>Eukaryota</taxon>
        <taxon>Metazoa</taxon>
        <taxon>Ecdysozoa</taxon>
        <taxon>Arthropoda</taxon>
        <taxon>Crustacea</taxon>
        <taxon>Multicrustacea</taxon>
        <taxon>Malacostraca</taxon>
        <taxon>Eumalacostraca</taxon>
        <taxon>Eucarida</taxon>
        <taxon>Decapoda</taxon>
        <taxon>Pleocyemata</taxon>
        <taxon>Brachyura</taxon>
        <taxon>Eubrachyura</taxon>
        <taxon>Portunoidea</taxon>
        <taxon>Portunidae</taxon>
        <taxon>Portuninae</taxon>
        <taxon>Portunus</taxon>
    </lineage>
</organism>
<accession>A0A5B7JTE3</accession>